<dbReference type="PROSITE" id="PS50181">
    <property type="entry name" value="FBOX"/>
    <property type="match status" value="1"/>
</dbReference>
<sequence>MYVLPSRPESSGVWRSWPRRWRRSQLELVRPVRHGLNVDSLPDDVVERLMEMLDHASMHRLELCCRGAREAMQRTTCWREATTRRVASYADTLSITASHKLWKQLSCALRRRATQLDTVFSDATDGLNHDRNLASISPARLLVPSRCWHWIQRLLGHDRQRTDDAAMDRLVRQRHCGCGYYVPCFWASPSSASASAVTSIEFYVAASCFLSTISVVPYQAFWAPGAPCFAPRRIAVSFHRRDDKQCDCEYYRSPEYVVTNEMTLQRIVLPKLVWVTPQCRVQLHLIDRHTAVPSDVSLPKVFQPTASGAPSSCGTAHFFCCLSFVGASGLVPVTTPTRCPARRWWQPSY</sequence>
<evidence type="ECO:0000259" key="1">
    <source>
        <dbReference type="PROSITE" id="PS50181"/>
    </source>
</evidence>
<dbReference type="Gene3D" id="1.20.1280.50">
    <property type="match status" value="1"/>
</dbReference>
<protein>
    <recommendedName>
        <fullName evidence="1">F-box domain-containing protein</fullName>
    </recommendedName>
</protein>
<dbReference type="SUPFAM" id="SSF81383">
    <property type="entry name" value="F-box domain"/>
    <property type="match status" value="1"/>
</dbReference>
<dbReference type="InterPro" id="IPR001810">
    <property type="entry name" value="F-box_dom"/>
</dbReference>
<reference evidence="2" key="1">
    <citation type="submission" date="2021-12" db="EMBL/GenBank/DDBJ databases">
        <title>Prjna785345.</title>
        <authorList>
            <person name="Rujirawat T."/>
            <person name="Krajaejun T."/>
        </authorList>
    </citation>
    <scope>NUCLEOTIDE SEQUENCE</scope>
    <source>
        <strain evidence="2">Pi057C3</strain>
    </source>
</reference>
<dbReference type="InterPro" id="IPR036047">
    <property type="entry name" value="F-box-like_dom_sf"/>
</dbReference>
<comment type="caution">
    <text evidence="2">The sequence shown here is derived from an EMBL/GenBank/DDBJ whole genome shotgun (WGS) entry which is preliminary data.</text>
</comment>
<dbReference type="EMBL" id="JAKCXM010000073">
    <property type="protein sequence ID" value="KAJ0403876.1"/>
    <property type="molecule type" value="Genomic_DNA"/>
</dbReference>
<proteinExistence type="predicted"/>
<evidence type="ECO:0000313" key="2">
    <source>
        <dbReference type="EMBL" id="KAJ0403876.1"/>
    </source>
</evidence>
<name>A0AAD5M6I9_PYTIN</name>
<keyword evidence="3" id="KW-1185">Reference proteome</keyword>
<dbReference type="AlphaFoldDB" id="A0AAD5M6I9"/>
<gene>
    <name evidence="2" type="ORF">P43SY_004849</name>
</gene>
<evidence type="ECO:0000313" key="3">
    <source>
        <dbReference type="Proteomes" id="UP001209570"/>
    </source>
</evidence>
<accession>A0AAD5M6I9</accession>
<feature type="domain" description="F-box" evidence="1">
    <location>
        <begin position="35"/>
        <end position="81"/>
    </location>
</feature>
<dbReference type="Proteomes" id="UP001209570">
    <property type="component" value="Unassembled WGS sequence"/>
</dbReference>
<organism evidence="2 3">
    <name type="scientific">Pythium insidiosum</name>
    <name type="common">Pythiosis disease agent</name>
    <dbReference type="NCBI Taxonomy" id="114742"/>
    <lineage>
        <taxon>Eukaryota</taxon>
        <taxon>Sar</taxon>
        <taxon>Stramenopiles</taxon>
        <taxon>Oomycota</taxon>
        <taxon>Peronosporomycetes</taxon>
        <taxon>Pythiales</taxon>
        <taxon>Pythiaceae</taxon>
        <taxon>Pythium</taxon>
    </lineage>
</organism>